<name>A0A2D3NTF1_9FUSO</name>
<reference evidence="1 2" key="1">
    <citation type="submission" date="2017-11" db="EMBL/GenBank/DDBJ databases">
        <title>Genome sequencing of Fusobacterium periodonticum KCOM 1261.</title>
        <authorList>
            <person name="Kook J.-K."/>
            <person name="Park S.-N."/>
            <person name="Lim Y.K."/>
        </authorList>
    </citation>
    <scope>NUCLEOTIDE SEQUENCE [LARGE SCALE GENOMIC DNA]</scope>
    <source>
        <strain evidence="1 2">KCOM 1261</strain>
    </source>
</reference>
<organism evidence="1 2">
    <name type="scientific">Fusobacterium pseudoperiodonticum</name>
    <dbReference type="NCBI Taxonomy" id="2663009"/>
    <lineage>
        <taxon>Bacteria</taxon>
        <taxon>Fusobacteriati</taxon>
        <taxon>Fusobacteriota</taxon>
        <taxon>Fusobacteriia</taxon>
        <taxon>Fusobacteriales</taxon>
        <taxon>Fusobacteriaceae</taxon>
        <taxon>Fusobacterium</taxon>
    </lineage>
</organism>
<gene>
    <name evidence="1" type="ORF">CTM72_02020</name>
</gene>
<proteinExistence type="predicted"/>
<evidence type="ECO:0000313" key="1">
    <source>
        <dbReference type="EMBL" id="ATV58630.1"/>
    </source>
</evidence>
<accession>A0A2D3NTF1</accession>
<sequence>MILLLPEDLIDEKNYDEIYELLDSVCIGINIHYTDENGNKTSLKEVSRNKLLKRLEELGETKVLENYKKGYYCQL</sequence>
<dbReference type="RefSeq" id="WP_100024305.1">
    <property type="nucleotide sequence ID" value="NZ_CP024699.1"/>
</dbReference>
<dbReference type="AlphaFoldDB" id="A0A2D3NTF1"/>
<dbReference type="EMBL" id="CP024699">
    <property type="protein sequence ID" value="ATV58630.1"/>
    <property type="molecule type" value="Genomic_DNA"/>
</dbReference>
<dbReference type="Proteomes" id="UP000230056">
    <property type="component" value="Chromosome"/>
</dbReference>
<evidence type="ECO:0000313" key="2">
    <source>
        <dbReference type="Proteomes" id="UP000230056"/>
    </source>
</evidence>
<protein>
    <submittedName>
        <fullName evidence="1">Uncharacterized protein</fullName>
    </submittedName>
</protein>